<keyword evidence="2" id="KW-0677">Repeat</keyword>
<dbReference type="GO" id="GO:0005737">
    <property type="term" value="C:cytoplasm"/>
    <property type="evidence" value="ECO:0007669"/>
    <property type="project" value="TreeGrafter"/>
</dbReference>
<dbReference type="InterPro" id="IPR032675">
    <property type="entry name" value="LRR_dom_sf"/>
</dbReference>
<dbReference type="HOGENOM" id="CLU_007408_0_0_1"/>
<dbReference type="RefSeq" id="XP_006669590.1">
    <property type="nucleotide sequence ID" value="XM_006669527.1"/>
</dbReference>
<feature type="region of interest" description="Disordered" evidence="3">
    <location>
        <begin position="841"/>
        <end position="873"/>
    </location>
</feature>
<feature type="region of interest" description="Disordered" evidence="3">
    <location>
        <begin position="139"/>
        <end position="443"/>
    </location>
</feature>
<dbReference type="EMBL" id="JH126401">
    <property type="protein sequence ID" value="EGX93007.1"/>
    <property type="molecule type" value="Genomic_DNA"/>
</dbReference>
<feature type="compositionally biased region" description="Basic and acidic residues" evidence="3">
    <location>
        <begin position="259"/>
        <end position="268"/>
    </location>
</feature>
<feature type="compositionally biased region" description="Low complexity" evidence="3">
    <location>
        <begin position="852"/>
        <end position="867"/>
    </location>
</feature>
<keyword evidence="5" id="KW-1185">Reference proteome</keyword>
<dbReference type="PROSITE" id="PS51450">
    <property type="entry name" value="LRR"/>
    <property type="match status" value="3"/>
</dbReference>
<feature type="compositionally biased region" description="Polar residues" evidence="3">
    <location>
        <begin position="185"/>
        <end position="199"/>
    </location>
</feature>
<evidence type="ECO:0000313" key="4">
    <source>
        <dbReference type="EMBL" id="EGX93007.1"/>
    </source>
</evidence>
<evidence type="ECO:0000256" key="3">
    <source>
        <dbReference type="SAM" id="MobiDB-lite"/>
    </source>
</evidence>
<sequence>MDGPTQRPGSTRASRLPVPRSSGIPRPTLSTALPNAPTASPARLPMAPPPGPAGTHELHNPKVRKSLGGTTLRPASSREQLRPASVSRPIAQRPPGNRVASTSQRRTSLFVDRIPSRASTVADRDCYELAGSRRASLAGLLPDDDASPIEDYIPDIPTEIPKHLQTPNTQSRKPRPSLSERTMETLASSPAVNRKTSSFFDHARPRSRSGSIGSRPGSSYNSDGSGRPHSRSSSRPGSRADNDGYGAAYRSALSTIDGTPERARDRLLTKTPNSRIGKKPSLTSASKAWPARSPSPDKQPTHTPLKSRPAPAKSLKSKPSSNGLFKKPALPAASRNAPPSEAEDQNWDGSIAPPSLAKTRVAAASEDRPGLAHRKSSAALRDQISKAKAARKASAKLESSSKPEKASKIESPSKSHFAPISLGGGRNSAMEDNPDPFGQTKAEPAGVKVLQQRISTGRTSGRLNIAALGLKEMPVEVLNMYNLDSMSGGGSWAESVDLTRLVAADNQFESLDDILFPDTIPDEFDVDNDDDAPPNIFGGLETMDFHGNKLAAVPIGFRRLSQLTSLNLSKNNLDNNCLQILSQMTALRDLKLASNNLSGPLNAAISLLDGLELLDLHDNKLSSLPEDMHKMSRLRILELGENSFESISFADLADLPLSQLVLRKNKLTGTLIEDPIESMRTLQTLDVSCNQIKYLMPSTTHISFPALHTLSASMNRLQELPDMSSWSSLLTLTLDENGIEAIPESFMSLTKLKQVDFSGNDIRVVPPELSRMDSLSMIRLSGNPLRDKKFVTATTDELKEILAGRLEPPPPYQEQGENIVGIMGKRVGAGKFQTAEHFADDEVKSDAEDHFTTPPTSRPHSPSRSRSQTMDSVQTQIHMPVLEDWQVKAGGVLDRSRTGSSVLDAVKCAGANDRQPVRQLLLHHNLFSSFPDNLVIVARSLTSLSLANNQLAGATYLQQPLELLALKELNLAANRITSLEPLLEYLDAPSLETLDISTNRLTSLPRGLLDKFPRLRILLASNNQIADLLPDSIKGLKIVEVANNEIGQLDPRIGLLGGVGGLERLDVSANRFKVPRWNILEQGTHATLHWLRGRVPEEEMERWQEQNGDDD</sequence>
<dbReference type="InterPro" id="IPR050216">
    <property type="entry name" value="LRR_domain-containing"/>
</dbReference>
<proteinExistence type="predicted"/>
<dbReference type="Pfam" id="PF13855">
    <property type="entry name" value="LRR_8"/>
    <property type="match status" value="2"/>
</dbReference>
<dbReference type="OMA" id="SWQIKSG"/>
<accession>G3JEP8</accession>
<dbReference type="InParanoid" id="G3JEP8"/>
<dbReference type="PANTHER" id="PTHR48051">
    <property type="match status" value="1"/>
</dbReference>
<dbReference type="AlphaFoldDB" id="G3JEP8"/>
<reference evidence="4 5" key="1">
    <citation type="journal article" date="2011" name="Genome Biol.">
        <title>Genome sequence of the insect pathogenic fungus Cordyceps militaris, a valued traditional Chinese medicine.</title>
        <authorList>
            <person name="Zheng P."/>
            <person name="Xia Y."/>
            <person name="Xiao G."/>
            <person name="Xiong C."/>
            <person name="Hu X."/>
            <person name="Zhang S."/>
            <person name="Zheng H."/>
            <person name="Huang Y."/>
            <person name="Zhou Y."/>
            <person name="Wang S."/>
            <person name="Zhao G.P."/>
            <person name="Liu X."/>
            <person name="St Leger R.J."/>
            <person name="Wang C."/>
        </authorList>
    </citation>
    <scope>NUCLEOTIDE SEQUENCE [LARGE SCALE GENOMIC DNA]</scope>
    <source>
        <strain evidence="4 5">CM01</strain>
    </source>
</reference>
<dbReference type="Pfam" id="PF13516">
    <property type="entry name" value="LRR_6"/>
    <property type="match status" value="1"/>
</dbReference>
<dbReference type="eggNOG" id="KOG0472">
    <property type="taxonomic scope" value="Eukaryota"/>
</dbReference>
<organism evidence="4 5">
    <name type="scientific">Cordyceps militaris (strain CM01)</name>
    <name type="common">Caterpillar fungus</name>
    <dbReference type="NCBI Taxonomy" id="983644"/>
    <lineage>
        <taxon>Eukaryota</taxon>
        <taxon>Fungi</taxon>
        <taxon>Dikarya</taxon>
        <taxon>Ascomycota</taxon>
        <taxon>Pezizomycotina</taxon>
        <taxon>Sordariomycetes</taxon>
        <taxon>Hypocreomycetidae</taxon>
        <taxon>Hypocreales</taxon>
        <taxon>Cordycipitaceae</taxon>
        <taxon>Cordyceps</taxon>
    </lineage>
</organism>
<dbReference type="Gene3D" id="3.80.10.10">
    <property type="entry name" value="Ribonuclease Inhibitor"/>
    <property type="match status" value="3"/>
</dbReference>
<evidence type="ECO:0000256" key="2">
    <source>
        <dbReference type="ARBA" id="ARBA00022737"/>
    </source>
</evidence>
<dbReference type="STRING" id="983644.G3JEP8"/>
<dbReference type="PANTHER" id="PTHR48051:SF27">
    <property type="entry name" value="LEUCINE-RICH REPEAT-CONTAINING PROTEIN 40"/>
    <property type="match status" value="1"/>
</dbReference>
<feature type="compositionally biased region" description="Low complexity" evidence="3">
    <location>
        <begin position="208"/>
        <end position="239"/>
    </location>
</feature>
<dbReference type="VEuPathDB" id="FungiDB:CCM_04379"/>
<evidence type="ECO:0000256" key="1">
    <source>
        <dbReference type="ARBA" id="ARBA00022614"/>
    </source>
</evidence>
<keyword evidence="1" id="KW-0433">Leucine-rich repeat</keyword>
<evidence type="ECO:0000313" key="5">
    <source>
        <dbReference type="Proteomes" id="UP000001610"/>
    </source>
</evidence>
<dbReference type="InterPro" id="IPR003591">
    <property type="entry name" value="Leu-rich_rpt_typical-subtyp"/>
</dbReference>
<gene>
    <name evidence="4" type="ORF">CCM_04379</name>
</gene>
<protein>
    <submittedName>
        <fullName evidence="4">Conserved leucine-rich repeat protein</fullName>
    </submittedName>
</protein>
<feature type="compositionally biased region" description="Basic and acidic residues" evidence="3">
    <location>
        <begin position="399"/>
        <end position="413"/>
    </location>
</feature>
<name>G3JEP8_CORMM</name>
<feature type="region of interest" description="Disordered" evidence="3">
    <location>
        <begin position="1"/>
        <end position="107"/>
    </location>
</feature>
<dbReference type="KEGG" id="cmt:CCM_04379"/>
<feature type="compositionally biased region" description="Basic and acidic residues" evidence="3">
    <location>
        <begin position="841"/>
        <end position="851"/>
    </location>
</feature>
<dbReference type="SUPFAM" id="SSF52058">
    <property type="entry name" value="L domain-like"/>
    <property type="match status" value="2"/>
</dbReference>
<dbReference type="SMART" id="SM00364">
    <property type="entry name" value="LRR_BAC"/>
    <property type="match status" value="5"/>
</dbReference>
<feature type="compositionally biased region" description="Low complexity" evidence="3">
    <location>
        <begin position="306"/>
        <end position="321"/>
    </location>
</feature>
<dbReference type="OrthoDB" id="676979at2759"/>
<dbReference type="SMART" id="SM00369">
    <property type="entry name" value="LRR_TYP"/>
    <property type="match status" value="10"/>
</dbReference>
<dbReference type="Proteomes" id="UP000001610">
    <property type="component" value="Unassembled WGS sequence"/>
</dbReference>
<dbReference type="InterPro" id="IPR001611">
    <property type="entry name" value="Leu-rich_rpt"/>
</dbReference>
<dbReference type="GeneID" id="18166402"/>